<comment type="caution">
    <text evidence="11">The sequence shown here is derived from an EMBL/GenBank/DDBJ whole genome shotgun (WGS) entry which is preliminary data.</text>
</comment>
<keyword evidence="6 8" id="KW-0413">Isomerase</keyword>
<dbReference type="Pfam" id="PF01261">
    <property type="entry name" value="AP_endonuc_2"/>
    <property type="match status" value="1"/>
</dbReference>
<dbReference type="GO" id="GO:0019301">
    <property type="term" value="P:rhamnose catabolic process"/>
    <property type="evidence" value="ECO:0007669"/>
    <property type="project" value="TreeGrafter"/>
</dbReference>
<sequence>MDRKYAMILGNLGNTRDRFCNGYKQNSTNMEMLQQAVKIPFVTGIELVGTWDIDEDNLHIMKKQLGDLGLHCVSIIPDLFADPLWWKGSYTSPDASIRRKAMNYTRKMCDIAIELNCPTMNIWPGQDGYDYLLCTDYAAHRAWMCEAITELAQAYPGLLFALEYKPKEPRTHSTLARMADTLLLAQETGCKNVGVTIDTGHAYMAGEVVAESIILAERAGNRLFHMHFNDNHGSWDDDMIVGSVHTICYLETLYWLDRISYDGWLSMDQYPYREDGAAAISESILWLKRFDELIQAHRNEIDQIIADGDAVHTSQFLRKALLEA</sequence>
<evidence type="ECO:0000256" key="2">
    <source>
        <dbReference type="ARBA" id="ARBA00018232"/>
    </source>
</evidence>
<organism evidence="11">
    <name type="scientific">Anaerolinea thermolimosa</name>
    <dbReference type="NCBI Taxonomy" id="229919"/>
    <lineage>
        <taxon>Bacteria</taxon>
        <taxon>Bacillati</taxon>
        <taxon>Chloroflexota</taxon>
        <taxon>Anaerolineae</taxon>
        <taxon>Anaerolineales</taxon>
        <taxon>Anaerolineaceae</taxon>
        <taxon>Anaerolinea</taxon>
    </lineage>
</organism>
<keyword evidence="3" id="KW-0963">Cytoplasm</keyword>
<dbReference type="PANTHER" id="PTHR30268">
    <property type="entry name" value="L-RHAMNOSE ISOMERASE"/>
    <property type="match status" value="1"/>
</dbReference>
<reference evidence="11" key="1">
    <citation type="journal article" date="2020" name="mSystems">
        <title>Genome- and Community-Level Interaction Insights into Carbon Utilization and Element Cycling Functions of Hydrothermarchaeota in Hydrothermal Sediment.</title>
        <authorList>
            <person name="Zhou Z."/>
            <person name="Liu Y."/>
            <person name="Xu W."/>
            <person name="Pan J."/>
            <person name="Luo Z.H."/>
            <person name="Li M."/>
        </authorList>
    </citation>
    <scope>NUCLEOTIDE SEQUENCE [LARGE SCALE GENOMIC DNA]</scope>
    <source>
        <strain evidence="11">SpSt-573</strain>
    </source>
</reference>
<evidence type="ECO:0000313" key="11">
    <source>
        <dbReference type="EMBL" id="HGS21664.1"/>
    </source>
</evidence>
<dbReference type="SUPFAM" id="SSF51658">
    <property type="entry name" value="Xylose isomerase-like"/>
    <property type="match status" value="1"/>
</dbReference>
<dbReference type="GO" id="GO:0008740">
    <property type="term" value="F:L-rhamnose isomerase activity"/>
    <property type="evidence" value="ECO:0007669"/>
    <property type="project" value="TreeGrafter"/>
</dbReference>
<dbReference type="GO" id="GO:0019324">
    <property type="term" value="P:L-lyxose metabolic process"/>
    <property type="evidence" value="ECO:0007669"/>
    <property type="project" value="TreeGrafter"/>
</dbReference>
<dbReference type="InterPro" id="IPR013022">
    <property type="entry name" value="Xyl_isomerase-like_TIM-brl"/>
</dbReference>
<comment type="catalytic activity">
    <reaction evidence="8">
        <text>alpha-D-xylose = alpha-D-xylulofuranose</text>
        <dbReference type="Rhea" id="RHEA:22816"/>
        <dbReference type="ChEBI" id="CHEBI:28518"/>
        <dbReference type="ChEBI" id="CHEBI:188998"/>
        <dbReference type="EC" id="5.3.1.5"/>
    </reaction>
</comment>
<keyword evidence="8" id="KW-0859">Xylose metabolism</keyword>
<dbReference type="GO" id="GO:0009045">
    <property type="term" value="F:xylose isomerase activity"/>
    <property type="evidence" value="ECO:0007669"/>
    <property type="project" value="UniProtKB-EC"/>
</dbReference>
<dbReference type="GO" id="GO:0042732">
    <property type="term" value="P:D-xylose metabolic process"/>
    <property type="evidence" value="ECO:0007669"/>
    <property type="project" value="UniProtKB-KW"/>
</dbReference>
<evidence type="ECO:0000256" key="9">
    <source>
        <dbReference type="RuleBase" id="RU000610"/>
    </source>
</evidence>
<comment type="subcellular location">
    <subcellularLocation>
        <location evidence="1 9">Cytoplasm</location>
    </subcellularLocation>
</comment>
<keyword evidence="7 8" id="KW-0119">Carbohydrate metabolism</keyword>
<gene>
    <name evidence="11" type="ORF">ENT37_07330</name>
</gene>
<dbReference type="PANTHER" id="PTHR30268:SF0">
    <property type="entry name" value="L-RHAMNOSE ISOMERASE"/>
    <property type="match status" value="1"/>
</dbReference>
<evidence type="ECO:0000256" key="5">
    <source>
        <dbReference type="ARBA" id="ARBA00023211"/>
    </source>
</evidence>
<evidence type="ECO:0000256" key="7">
    <source>
        <dbReference type="ARBA" id="ARBA00023277"/>
    </source>
</evidence>
<dbReference type="GO" id="GO:0005737">
    <property type="term" value="C:cytoplasm"/>
    <property type="evidence" value="ECO:0007669"/>
    <property type="project" value="UniProtKB-SubCell"/>
</dbReference>
<evidence type="ECO:0000256" key="1">
    <source>
        <dbReference type="ARBA" id="ARBA00004496"/>
    </source>
</evidence>
<evidence type="ECO:0000259" key="10">
    <source>
        <dbReference type="Pfam" id="PF01261"/>
    </source>
</evidence>
<dbReference type="InterPro" id="IPR036237">
    <property type="entry name" value="Xyl_isomerase-like_sf"/>
</dbReference>
<proteinExistence type="inferred from homology"/>
<evidence type="ECO:0000256" key="4">
    <source>
        <dbReference type="ARBA" id="ARBA00022723"/>
    </source>
</evidence>
<name>A0A7C4PKI7_9CHLR</name>
<dbReference type="GO" id="GO:0046872">
    <property type="term" value="F:metal ion binding"/>
    <property type="evidence" value="ECO:0007669"/>
    <property type="project" value="UniProtKB-KW"/>
</dbReference>
<dbReference type="EC" id="5.3.1.5" evidence="8"/>
<keyword evidence="4 8" id="KW-0479">Metal-binding</keyword>
<dbReference type="EMBL" id="DSYK01000365">
    <property type="protein sequence ID" value="HGS21664.1"/>
    <property type="molecule type" value="Genomic_DNA"/>
</dbReference>
<evidence type="ECO:0000256" key="3">
    <source>
        <dbReference type="ARBA" id="ARBA00022490"/>
    </source>
</evidence>
<comment type="similarity">
    <text evidence="8">Belongs to the xylose isomerase family.</text>
</comment>
<dbReference type="InterPro" id="IPR050337">
    <property type="entry name" value="L-rhamnose_isomerase"/>
</dbReference>
<keyword evidence="5" id="KW-0464">Manganese</keyword>
<evidence type="ECO:0000256" key="8">
    <source>
        <dbReference type="RuleBase" id="RU000609"/>
    </source>
</evidence>
<feature type="domain" description="Xylose isomerase-like TIM barrel" evidence="10">
    <location>
        <begin position="44"/>
        <end position="289"/>
    </location>
</feature>
<dbReference type="AlphaFoldDB" id="A0A7C4PKI7"/>
<dbReference type="PROSITE" id="PS51415">
    <property type="entry name" value="XYLOSE_ISOMERASE"/>
    <property type="match status" value="1"/>
</dbReference>
<protein>
    <recommendedName>
        <fullName evidence="2 8">Xylose isomerase</fullName>
        <ecNumber evidence="8">5.3.1.5</ecNumber>
    </recommendedName>
</protein>
<dbReference type="Gene3D" id="3.20.20.150">
    <property type="entry name" value="Divalent-metal-dependent TIM barrel enzymes"/>
    <property type="match status" value="1"/>
</dbReference>
<evidence type="ECO:0000256" key="6">
    <source>
        <dbReference type="ARBA" id="ARBA00023235"/>
    </source>
</evidence>
<accession>A0A7C4PKI7</accession>
<comment type="subunit">
    <text evidence="9">Homotetramer.</text>
</comment>
<dbReference type="InterPro" id="IPR001998">
    <property type="entry name" value="Xylose_isomerase"/>
</dbReference>
<dbReference type="PRINTS" id="PR00688">
    <property type="entry name" value="XYLOSISMRASE"/>
</dbReference>